<evidence type="ECO:0000256" key="1">
    <source>
        <dbReference type="SAM" id="MobiDB-lite"/>
    </source>
</evidence>
<reference evidence="2 3" key="1">
    <citation type="submission" date="2023-10" db="EMBL/GenBank/DDBJ databases">
        <title>Draft genome sequence of Xylaria bambusicola isolate GMP-LS, the root and basal stem rot pathogen of sugarcane in Indonesia.</title>
        <authorList>
            <person name="Selvaraj P."/>
            <person name="Muralishankar V."/>
            <person name="Muruganantham S."/>
            <person name="Sp S."/>
            <person name="Haryani S."/>
            <person name="Lau K.J.X."/>
            <person name="Naqvi N.I."/>
        </authorList>
    </citation>
    <scope>NUCLEOTIDE SEQUENCE [LARGE SCALE GENOMIC DNA]</scope>
    <source>
        <strain evidence="2">GMP-LS</strain>
    </source>
</reference>
<name>A0AAN7UWA1_9PEZI</name>
<gene>
    <name evidence="2" type="ORF">RRF57_007993</name>
</gene>
<comment type="caution">
    <text evidence="2">The sequence shown here is derived from an EMBL/GenBank/DDBJ whole genome shotgun (WGS) entry which is preliminary data.</text>
</comment>
<keyword evidence="3" id="KW-1185">Reference proteome</keyword>
<evidence type="ECO:0000313" key="2">
    <source>
        <dbReference type="EMBL" id="KAK5632279.1"/>
    </source>
</evidence>
<feature type="region of interest" description="Disordered" evidence="1">
    <location>
        <begin position="1"/>
        <end position="21"/>
    </location>
</feature>
<organism evidence="2 3">
    <name type="scientific">Xylaria bambusicola</name>
    <dbReference type="NCBI Taxonomy" id="326684"/>
    <lineage>
        <taxon>Eukaryota</taxon>
        <taxon>Fungi</taxon>
        <taxon>Dikarya</taxon>
        <taxon>Ascomycota</taxon>
        <taxon>Pezizomycotina</taxon>
        <taxon>Sordariomycetes</taxon>
        <taxon>Xylariomycetidae</taxon>
        <taxon>Xylariales</taxon>
        <taxon>Xylariaceae</taxon>
        <taxon>Xylaria</taxon>
    </lineage>
</organism>
<proteinExistence type="predicted"/>
<protein>
    <submittedName>
        <fullName evidence="2">Uncharacterized protein</fullName>
    </submittedName>
</protein>
<sequence length="98" mass="11251">MVNRDNWLSRFTKRRRKPQRPPLYEAEWQRSVLRHPDIIFQKAFDNQRKSDVVTAGCVHHPTTFVLSHLAPEEGVSLLHVKPTAVSIAGVDNIFSAAY</sequence>
<dbReference type="AlphaFoldDB" id="A0AAN7UWA1"/>
<dbReference type="Proteomes" id="UP001305414">
    <property type="component" value="Unassembled WGS sequence"/>
</dbReference>
<evidence type="ECO:0000313" key="3">
    <source>
        <dbReference type="Proteomes" id="UP001305414"/>
    </source>
</evidence>
<accession>A0AAN7UWA1</accession>
<dbReference type="EMBL" id="JAWHQM010000024">
    <property type="protein sequence ID" value="KAK5632279.1"/>
    <property type="molecule type" value="Genomic_DNA"/>
</dbReference>